<evidence type="ECO:0008006" key="3">
    <source>
        <dbReference type="Google" id="ProtNLM"/>
    </source>
</evidence>
<dbReference type="InterPro" id="IPR025332">
    <property type="entry name" value="DUF4238"/>
</dbReference>
<dbReference type="AlphaFoldDB" id="A0A0A7G1H4"/>
<sequence length="301" mass="35538">MSYTKKQHYISRYIIKKFLNDKGKVDAVLIDSIKRIVRDSKDICVEKDFYEDKSRDGGYIDRNRTENKFADMESELANKIEDLFEILNDENCNDRLRLMYNTEEWEYLSVYLMLHLTLVMIRTPKYKEIIFNKDELPLEVKQVFYKEFLFGEQEAKILASKQFQGKDLDVISKVIENNTDFNGGINVLMNYLVNNYYIEVYKAPVKKKFFLSDNPIIVNQIEGIDYFMPLSSNFAIAMKKILWTKQVNISILPTASEKMVDGVNKMIIDNSTRVIIVENMTREEFEFIRDNIENKLCTTKE</sequence>
<dbReference type="EMBL" id="CP006905">
    <property type="protein sequence ID" value="AIY84840.1"/>
    <property type="molecule type" value="Genomic_DNA"/>
</dbReference>
<organism evidence="1 2">
    <name type="scientific">Clostridium baratii str. Sullivan</name>
    <dbReference type="NCBI Taxonomy" id="1415775"/>
    <lineage>
        <taxon>Bacteria</taxon>
        <taxon>Bacillati</taxon>
        <taxon>Bacillota</taxon>
        <taxon>Clostridia</taxon>
        <taxon>Eubacteriales</taxon>
        <taxon>Clostridiaceae</taxon>
        <taxon>Clostridium</taxon>
    </lineage>
</organism>
<name>A0A0A7G1H4_9CLOT</name>
<keyword evidence="2" id="KW-1185">Reference proteome</keyword>
<dbReference type="Proteomes" id="UP000030635">
    <property type="component" value="Chromosome"/>
</dbReference>
<protein>
    <recommendedName>
        <fullName evidence="3">DUF4238 domain-containing protein</fullName>
    </recommendedName>
</protein>
<evidence type="ECO:0000313" key="2">
    <source>
        <dbReference type="Proteomes" id="UP000030635"/>
    </source>
</evidence>
<gene>
    <name evidence="1" type="ORF">U729_311</name>
</gene>
<accession>A0A0A7G1H4</accession>
<evidence type="ECO:0000313" key="1">
    <source>
        <dbReference type="EMBL" id="AIY84840.1"/>
    </source>
</evidence>
<dbReference type="HOGENOM" id="CLU_936081_0_0_9"/>
<dbReference type="KEGG" id="cbv:U729_311"/>
<dbReference type="Pfam" id="PF14022">
    <property type="entry name" value="DUF4238"/>
    <property type="match status" value="1"/>
</dbReference>
<proteinExistence type="predicted"/>
<reference evidence="1 2" key="1">
    <citation type="journal article" date="2015" name="Infect. Genet. Evol.">
        <title>Genomic sequences of six botulinum neurotoxin-producing strains representing three clostridial species illustrate the mobility and diversity of botulinum neurotoxin genes.</title>
        <authorList>
            <person name="Smith T.J."/>
            <person name="Hill K.K."/>
            <person name="Xie G."/>
            <person name="Foley B.T."/>
            <person name="Williamson C.H."/>
            <person name="Foster J.T."/>
            <person name="Johnson S.L."/>
            <person name="Chertkov O."/>
            <person name="Teshima H."/>
            <person name="Gibbons H.S."/>
            <person name="Johnsky L.A."/>
            <person name="Karavis M.A."/>
            <person name="Smith L.A."/>
        </authorList>
    </citation>
    <scope>NUCLEOTIDE SEQUENCE [LARGE SCALE GENOMIC DNA]</scope>
    <source>
        <strain evidence="1">Sullivan</strain>
    </source>
</reference>
<dbReference type="RefSeq" id="WP_039311152.1">
    <property type="nucleotide sequence ID" value="NZ_CP006905.1"/>
</dbReference>